<evidence type="ECO:0000313" key="3">
    <source>
        <dbReference type="Proteomes" id="UP000276834"/>
    </source>
</evidence>
<name>A0A3L8SUI1_CHLGU</name>
<accession>A0A3L8SUI1</accession>
<organism evidence="2 3">
    <name type="scientific">Chloebia gouldiae</name>
    <name type="common">Gouldian finch</name>
    <name type="synonym">Erythrura gouldiae</name>
    <dbReference type="NCBI Taxonomy" id="44316"/>
    <lineage>
        <taxon>Eukaryota</taxon>
        <taxon>Metazoa</taxon>
        <taxon>Chordata</taxon>
        <taxon>Craniata</taxon>
        <taxon>Vertebrata</taxon>
        <taxon>Euteleostomi</taxon>
        <taxon>Archelosauria</taxon>
        <taxon>Archosauria</taxon>
        <taxon>Dinosauria</taxon>
        <taxon>Saurischia</taxon>
        <taxon>Theropoda</taxon>
        <taxon>Coelurosauria</taxon>
        <taxon>Aves</taxon>
        <taxon>Neognathae</taxon>
        <taxon>Neoaves</taxon>
        <taxon>Telluraves</taxon>
        <taxon>Australaves</taxon>
        <taxon>Passeriformes</taxon>
        <taxon>Passeroidea</taxon>
        <taxon>Passeridae</taxon>
        <taxon>Chloebia</taxon>
    </lineage>
</organism>
<sequence length="117" mass="12229">MAFDWLSPDGIMLRFFLNRLSQSAAYKNCQKGGPSGSSRTCPARAVLSPCLPHSLAGALGAVGSCPSRGWAPPARAAAQARAPSSASTQEQPGEAGQRAQHHSYTDITDALPVLLRP</sequence>
<comment type="caution">
    <text evidence="2">The sequence shown here is derived from an EMBL/GenBank/DDBJ whole genome shotgun (WGS) entry which is preliminary data.</text>
</comment>
<keyword evidence="3" id="KW-1185">Reference proteome</keyword>
<feature type="compositionally biased region" description="Low complexity" evidence="1">
    <location>
        <begin position="70"/>
        <end position="87"/>
    </location>
</feature>
<dbReference type="Proteomes" id="UP000276834">
    <property type="component" value="Unassembled WGS sequence"/>
</dbReference>
<evidence type="ECO:0000256" key="1">
    <source>
        <dbReference type="SAM" id="MobiDB-lite"/>
    </source>
</evidence>
<reference evidence="2 3" key="1">
    <citation type="journal article" date="2018" name="Proc. R. Soc. B">
        <title>A non-coding region near Follistatin controls head colour polymorphism in the Gouldian finch.</title>
        <authorList>
            <person name="Toomey M.B."/>
            <person name="Marques C.I."/>
            <person name="Andrade P."/>
            <person name="Araujo P.M."/>
            <person name="Sabatino S."/>
            <person name="Gazda M.A."/>
            <person name="Afonso S."/>
            <person name="Lopes R.J."/>
            <person name="Corbo J.C."/>
            <person name="Carneiro M."/>
        </authorList>
    </citation>
    <scope>NUCLEOTIDE SEQUENCE [LARGE SCALE GENOMIC DNA]</scope>
    <source>
        <strain evidence="2">Red01</strain>
        <tissue evidence="2">Muscle</tissue>
    </source>
</reference>
<feature type="region of interest" description="Disordered" evidence="1">
    <location>
        <begin position="70"/>
        <end position="109"/>
    </location>
</feature>
<protein>
    <submittedName>
        <fullName evidence="2">Uncharacterized protein</fullName>
    </submittedName>
</protein>
<proteinExistence type="predicted"/>
<dbReference type="EMBL" id="QUSF01000005">
    <property type="protein sequence ID" value="RLW09089.1"/>
    <property type="molecule type" value="Genomic_DNA"/>
</dbReference>
<evidence type="ECO:0000313" key="2">
    <source>
        <dbReference type="EMBL" id="RLW09089.1"/>
    </source>
</evidence>
<dbReference type="AlphaFoldDB" id="A0A3L8SUI1"/>
<gene>
    <name evidence="2" type="ORF">DV515_00002853</name>
</gene>